<name>A0ABS8E8Z6_9ACTN</name>
<accession>A0ABS8E8Z6</accession>
<proteinExistence type="predicted"/>
<dbReference type="Proteomes" id="UP001520654">
    <property type="component" value="Unassembled WGS sequence"/>
</dbReference>
<dbReference type="RefSeq" id="WP_229338755.1">
    <property type="nucleotide sequence ID" value="NZ_JAINUL010000001.1"/>
</dbReference>
<protein>
    <recommendedName>
        <fullName evidence="3">Integrase</fullName>
    </recommendedName>
</protein>
<organism evidence="1 2">
    <name type="scientific">Streptomyces flavotricini</name>
    <dbReference type="NCBI Taxonomy" id="66888"/>
    <lineage>
        <taxon>Bacteria</taxon>
        <taxon>Bacillati</taxon>
        <taxon>Actinomycetota</taxon>
        <taxon>Actinomycetes</taxon>
        <taxon>Kitasatosporales</taxon>
        <taxon>Streptomycetaceae</taxon>
        <taxon>Streptomyces</taxon>
    </lineage>
</organism>
<comment type="caution">
    <text evidence="1">The sequence shown here is derived from an EMBL/GenBank/DDBJ whole genome shotgun (WGS) entry which is preliminary data.</text>
</comment>
<evidence type="ECO:0000313" key="1">
    <source>
        <dbReference type="EMBL" id="MCC0097617.1"/>
    </source>
</evidence>
<evidence type="ECO:0000313" key="2">
    <source>
        <dbReference type="Proteomes" id="UP001520654"/>
    </source>
</evidence>
<gene>
    <name evidence="1" type="ORF">K7B10_23095</name>
</gene>
<dbReference type="EMBL" id="JAINUL010000001">
    <property type="protein sequence ID" value="MCC0097617.1"/>
    <property type="molecule type" value="Genomic_DNA"/>
</dbReference>
<evidence type="ECO:0008006" key="3">
    <source>
        <dbReference type="Google" id="ProtNLM"/>
    </source>
</evidence>
<sequence length="565" mass="62006">MGEDGRSRTFRFDELPLPGLHLDLAHALGARVGPGGGRRTQRAATIHWQSIKRFVTLLATLPVPPVRVEDFRVRHLERYLMLRRETCGEKSARRSLQDLLLLLRAVPGQDRLDRKVMGYLVRRGHGVDVQQSSRQGYSDRELAAIMAAARSDVVAIRDRLTVGEALLAQYLSDPGSLSDDELDQGARLAAMARTGQVQVDYRGLPLGEFAAARHAQARQLFVLDGDLAPLMIYATGLTGRNPETLKELPAEHRLLEGRAVVVTLTKRRRGKANARTSVHWSVEADPARELRALGSYYLLLHRMMARSRAFSETAGVWSIWAGNGKGVRAYAPAAGHCGPFDAELTRKLHLGAWGRRHGLVGDDGRPLQVMLTRIKRTVEVRTAKSVGGHLPSVRVTNTADTSFAHYLRADPFVTEWAADVLTEAITDAEHHARETVIRLGGADAADVPTQIRSRASDGVLDTLASACVDIDNGPSGGRCRESFLTCFTCPNALVLERHLPALLALADTLQADLQHRDAAEWADRHGATWQVLTRDILPRFSPAQRATAAAVRPVLPLSLIDGPKE</sequence>
<keyword evidence="2" id="KW-1185">Reference proteome</keyword>
<reference evidence="1 2" key="1">
    <citation type="submission" date="2021-08" db="EMBL/GenBank/DDBJ databases">
        <title>Genomic Architecture of Streptomyces flavotricini NGL1 and Streptomyces erythrochromogenes HMS4 With Differential Plant Beneficial attributes and laccase production capabilities.</title>
        <authorList>
            <person name="Salwan R."/>
            <person name="Kaur R."/>
            <person name="Sharma V."/>
        </authorList>
    </citation>
    <scope>NUCLEOTIDE SEQUENCE [LARGE SCALE GENOMIC DNA]</scope>
    <source>
        <strain evidence="1 2">NGL1</strain>
    </source>
</reference>